<evidence type="ECO:0000313" key="4">
    <source>
        <dbReference type="EMBL" id="THH38743.1"/>
    </source>
</evidence>
<dbReference type="PANTHER" id="PTHR16943">
    <property type="entry name" value="2-METHYLCITRATE DEHYDRATASE-RELATED"/>
    <property type="match status" value="1"/>
</dbReference>
<feature type="domain" description="MmgE/PrpD C-terminal" evidence="3">
    <location>
        <begin position="259"/>
        <end position="399"/>
    </location>
</feature>
<dbReference type="Pfam" id="PF03972">
    <property type="entry name" value="MmgE_PrpD_N"/>
    <property type="match status" value="1"/>
</dbReference>
<dbReference type="AlphaFoldDB" id="A0A4V3XKZ0"/>
<gene>
    <name evidence="4" type="ORF">E4Z66_04035</name>
</gene>
<comment type="similarity">
    <text evidence="1">Belongs to the PrpD family.</text>
</comment>
<dbReference type="Gene3D" id="1.10.4100.10">
    <property type="entry name" value="2-methylcitrate dehydratase PrpD"/>
    <property type="match status" value="1"/>
</dbReference>
<dbReference type="PANTHER" id="PTHR16943:SF8">
    <property type="entry name" value="2-METHYLCITRATE DEHYDRATASE"/>
    <property type="match status" value="1"/>
</dbReference>
<evidence type="ECO:0000313" key="5">
    <source>
        <dbReference type="Proteomes" id="UP000306602"/>
    </source>
</evidence>
<dbReference type="Pfam" id="PF19305">
    <property type="entry name" value="MmgE_PrpD_C"/>
    <property type="match status" value="1"/>
</dbReference>
<accession>A0A4V3XKZ0</accession>
<comment type="caution">
    <text evidence="4">The sequence shown here is derived from an EMBL/GenBank/DDBJ whole genome shotgun (WGS) entry which is preliminary data.</text>
</comment>
<organism evidence="4 5">
    <name type="scientific">Aliishimia ponticola</name>
    <dbReference type="NCBI Taxonomy" id="2499833"/>
    <lineage>
        <taxon>Bacteria</taxon>
        <taxon>Pseudomonadati</taxon>
        <taxon>Pseudomonadota</taxon>
        <taxon>Alphaproteobacteria</taxon>
        <taxon>Rhodobacterales</taxon>
        <taxon>Paracoccaceae</taxon>
        <taxon>Aliishimia</taxon>
    </lineage>
</organism>
<evidence type="ECO:0000256" key="1">
    <source>
        <dbReference type="ARBA" id="ARBA00006174"/>
    </source>
</evidence>
<sequence length="429" mass="44196">MMLAARLSDFALGAVAGDAAASAKRIMALSLYDWMACGIAGVDEPVSRIMRLAKPELPDGSRVFGSDATYAPADAALINGATSHALDYDDTHFAHIGHPSVAVLPAAFAAGQGNGADVLDAALIGTELSVRVGEWLGRTHYQTGFHQTATAGAFGAAAAAGRLLGLSQGQLVAAFGIAATQAAGLKSQFGTMGKPYHAGLAARTGVEAATLARAGFDTRGEGLDGAQGFGPTHHGEANLTAFHTLGTAWRMETVSHKFHACCHGLHAMLEALATVAVDPGRIEAVTVTTHPRWMSVCNIPDPKTGLETKFSYRHTAAMALTGISTAALDSYTDTLAGDAGLAELRARVTVVADEAVAETASRVNLTLTGGEAIAADHDLNAPISAEARAARLRGKGRALLGDQTEAQLWQASDPQKAPNLDALLDLMSG</sequence>
<dbReference type="SUPFAM" id="SSF103378">
    <property type="entry name" value="2-methylcitrate dehydratase PrpD"/>
    <property type="match status" value="1"/>
</dbReference>
<protein>
    <submittedName>
        <fullName evidence="4">MmgE/PrpD family protein</fullName>
    </submittedName>
</protein>
<evidence type="ECO:0000259" key="3">
    <source>
        <dbReference type="Pfam" id="PF19305"/>
    </source>
</evidence>
<name>A0A4V3XKZ0_9RHOB</name>
<feature type="domain" description="MmgE/PrpD N-terminal" evidence="2">
    <location>
        <begin position="6"/>
        <end position="236"/>
    </location>
</feature>
<dbReference type="EMBL" id="SRKY01000001">
    <property type="protein sequence ID" value="THH38743.1"/>
    <property type="molecule type" value="Genomic_DNA"/>
</dbReference>
<dbReference type="Proteomes" id="UP000306602">
    <property type="component" value="Unassembled WGS sequence"/>
</dbReference>
<dbReference type="InterPro" id="IPR042183">
    <property type="entry name" value="MmgE/PrpD_sf_1"/>
</dbReference>
<dbReference type="RefSeq" id="WP_136461636.1">
    <property type="nucleotide sequence ID" value="NZ_SRKY01000001.1"/>
</dbReference>
<dbReference type="InterPro" id="IPR045337">
    <property type="entry name" value="MmgE_PrpD_C"/>
</dbReference>
<proteinExistence type="inferred from homology"/>
<reference evidence="4 5" key="1">
    <citation type="submission" date="2019-04" db="EMBL/GenBank/DDBJ databases">
        <title>Shimia ponticola sp. nov., isolated from seawater.</title>
        <authorList>
            <person name="Kim Y.-O."/>
            <person name="Yoon J.-H."/>
        </authorList>
    </citation>
    <scope>NUCLEOTIDE SEQUENCE [LARGE SCALE GENOMIC DNA]</scope>
    <source>
        <strain evidence="4 5">MYP11</strain>
    </source>
</reference>
<dbReference type="InterPro" id="IPR042188">
    <property type="entry name" value="MmgE/PrpD_sf_2"/>
</dbReference>
<dbReference type="InterPro" id="IPR036148">
    <property type="entry name" value="MmgE/PrpD_sf"/>
</dbReference>
<dbReference type="GO" id="GO:0016829">
    <property type="term" value="F:lyase activity"/>
    <property type="evidence" value="ECO:0007669"/>
    <property type="project" value="InterPro"/>
</dbReference>
<keyword evidence="5" id="KW-1185">Reference proteome</keyword>
<dbReference type="OrthoDB" id="9795089at2"/>
<evidence type="ECO:0000259" key="2">
    <source>
        <dbReference type="Pfam" id="PF03972"/>
    </source>
</evidence>
<dbReference type="InterPro" id="IPR045336">
    <property type="entry name" value="MmgE_PrpD_N"/>
</dbReference>
<dbReference type="Gene3D" id="3.30.1330.120">
    <property type="entry name" value="2-methylcitrate dehydratase PrpD"/>
    <property type="match status" value="1"/>
</dbReference>
<dbReference type="InterPro" id="IPR005656">
    <property type="entry name" value="MmgE_PrpD"/>
</dbReference>